<organism evidence="1">
    <name type="scientific">Rhizophora mucronata</name>
    <name type="common">Asiatic mangrove</name>
    <dbReference type="NCBI Taxonomy" id="61149"/>
    <lineage>
        <taxon>Eukaryota</taxon>
        <taxon>Viridiplantae</taxon>
        <taxon>Streptophyta</taxon>
        <taxon>Embryophyta</taxon>
        <taxon>Tracheophyta</taxon>
        <taxon>Spermatophyta</taxon>
        <taxon>Magnoliopsida</taxon>
        <taxon>eudicotyledons</taxon>
        <taxon>Gunneridae</taxon>
        <taxon>Pentapetalae</taxon>
        <taxon>rosids</taxon>
        <taxon>fabids</taxon>
        <taxon>Malpighiales</taxon>
        <taxon>Rhizophoraceae</taxon>
        <taxon>Rhizophora</taxon>
    </lineage>
</organism>
<dbReference type="AlphaFoldDB" id="A0A2P2QR04"/>
<dbReference type="EMBL" id="GGEC01088936">
    <property type="protein sequence ID" value="MBX69420.1"/>
    <property type="molecule type" value="Transcribed_RNA"/>
</dbReference>
<evidence type="ECO:0000313" key="1">
    <source>
        <dbReference type="EMBL" id="MBX69420.1"/>
    </source>
</evidence>
<protein>
    <submittedName>
        <fullName evidence="1">Uncharacterized protein</fullName>
    </submittedName>
</protein>
<proteinExistence type="predicted"/>
<sequence length="47" mass="5550">MVTPLSQEISRKVTRPMVFNMLTIYRVVDVGVEMAWINMHNKRIDQT</sequence>
<name>A0A2P2QR04_RHIMU</name>
<reference evidence="1" key="1">
    <citation type="submission" date="2018-02" db="EMBL/GenBank/DDBJ databases">
        <title>Rhizophora mucronata_Transcriptome.</title>
        <authorList>
            <person name="Meera S.P."/>
            <person name="Sreeshan A."/>
            <person name="Augustine A."/>
        </authorList>
    </citation>
    <scope>NUCLEOTIDE SEQUENCE</scope>
    <source>
        <tissue evidence="1">Leaf</tissue>
    </source>
</reference>
<accession>A0A2P2QR04</accession>